<protein>
    <submittedName>
        <fullName evidence="2">Uncharacterized protein</fullName>
    </submittedName>
</protein>
<feature type="region of interest" description="Disordered" evidence="1">
    <location>
        <begin position="1"/>
        <end position="22"/>
    </location>
</feature>
<dbReference type="RefSeq" id="XP_046011893.1">
    <property type="nucleotide sequence ID" value="XM_046148263.1"/>
</dbReference>
<gene>
    <name evidence="2" type="ORF">B0I36DRAFT_134085</name>
</gene>
<feature type="compositionally biased region" description="Polar residues" evidence="1">
    <location>
        <begin position="158"/>
        <end position="170"/>
    </location>
</feature>
<evidence type="ECO:0000313" key="2">
    <source>
        <dbReference type="EMBL" id="KAH7029605.1"/>
    </source>
</evidence>
<sequence length="170" mass="18353">MHSDHDSVASTRALHRQPSRLDLGPSVLSTGYVSATDTTRRHLQGLEKGRTVLKWEGYHHVYDNTHGPIRGKPAVMQIGTAVPMSTQQVACQPSAPPSGGLNTWTLSSIAEEYSYKTPSQSSAQLSNSSSTQIGCRARLPGHEECRNPKVPGPDDGQHGTQTRSDSGPFH</sequence>
<accession>A0A9P9BPX9</accession>
<name>A0A9P9BPX9_9PEZI</name>
<dbReference type="AlphaFoldDB" id="A0A9P9BPX9"/>
<reference evidence="2" key="1">
    <citation type="journal article" date="2021" name="Nat. Commun.">
        <title>Genetic determinants of endophytism in the Arabidopsis root mycobiome.</title>
        <authorList>
            <person name="Mesny F."/>
            <person name="Miyauchi S."/>
            <person name="Thiergart T."/>
            <person name="Pickel B."/>
            <person name="Atanasova L."/>
            <person name="Karlsson M."/>
            <person name="Huettel B."/>
            <person name="Barry K.W."/>
            <person name="Haridas S."/>
            <person name="Chen C."/>
            <person name="Bauer D."/>
            <person name="Andreopoulos W."/>
            <person name="Pangilinan J."/>
            <person name="LaButti K."/>
            <person name="Riley R."/>
            <person name="Lipzen A."/>
            <person name="Clum A."/>
            <person name="Drula E."/>
            <person name="Henrissat B."/>
            <person name="Kohler A."/>
            <person name="Grigoriev I.V."/>
            <person name="Martin F.M."/>
            <person name="Hacquard S."/>
        </authorList>
    </citation>
    <scope>NUCLEOTIDE SEQUENCE</scope>
    <source>
        <strain evidence="2">MPI-CAGE-CH-0230</strain>
    </source>
</reference>
<feature type="region of interest" description="Disordered" evidence="1">
    <location>
        <begin position="119"/>
        <end position="170"/>
    </location>
</feature>
<dbReference type="EMBL" id="JAGTJQ010000006">
    <property type="protein sequence ID" value="KAH7029605.1"/>
    <property type="molecule type" value="Genomic_DNA"/>
</dbReference>
<comment type="caution">
    <text evidence="2">The sequence shown here is derived from an EMBL/GenBank/DDBJ whole genome shotgun (WGS) entry which is preliminary data.</text>
</comment>
<keyword evidence="3" id="KW-1185">Reference proteome</keyword>
<evidence type="ECO:0000256" key="1">
    <source>
        <dbReference type="SAM" id="MobiDB-lite"/>
    </source>
</evidence>
<dbReference type="GeneID" id="70177809"/>
<dbReference type="Proteomes" id="UP000756346">
    <property type="component" value="Unassembled WGS sequence"/>
</dbReference>
<organism evidence="2 3">
    <name type="scientific">Microdochium trichocladiopsis</name>
    <dbReference type="NCBI Taxonomy" id="1682393"/>
    <lineage>
        <taxon>Eukaryota</taxon>
        <taxon>Fungi</taxon>
        <taxon>Dikarya</taxon>
        <taxon>Ascomycota</taxon>
        <taxon>Pezizomycotina</taxon>
        <taxon>Sordariomycetes</taxon>
        <taxon>Xylariomycetidae</taxon>
        <taxon>Xylariales</taxon>
        <taxon>Microdochiaceae</taxon>
        <taxon>Microdochium</taxon>
    </lineage>
</organism>
<feature type="compositionally biased region" description="Low complexity" evidence="1">
    <location>
        <begin position="119"/>
        <end position="132"/>
    </location>
</feature>
<evidence type="ECO:0000313" key="3">
    <source>
        <dbReference type="Proteomes" id="UP000756346"/>
    </source>
</evidence>
<proteinExistence type="predicted"/>